<dbReference type="EMBL" id="JACHIL010000007">
    <property type="protein sequence ID" value="MBB5092808.1"/>
    <property type="molecule type" value="Genomic_DNA"/>
</dbReference>
<reference evidence="1 2" key="1">
    <citation type="submission" date="2020-08" db="EMBL/GenBank/DDBJ databases">
        <title>Genomic Encyclopedia of Type Strains, Phase IV (KMG-IV): sequencing the most valuable type-strain genomes for metagenomic binning, comparative biology and taxonomic classification.</title>
        <authorList>
            <person name="Goeker M."/>
        </authorList>
    </citation>
    <scope>NUCLEOTIDE SEQUENCE [LARGE SCALE GENOMIC DNA]</scope>
    <source>
        <strain evidence="1 2">DSM 25620</strain>
    </source>
</reference>
<evidence type="ECO:0000313" key="2">
    <source>
        <dbReference type="Proteomes" id="UP000531231"/>
    </source>
</evidence>
<name>A0A7W8ALY0_9HYPH</name>
<comment type="caution">
    <text evidence="1">The sequence shown here is derived from an EMBL/GenBank/DDBJ whole genome shotgun (WGS) entry which is preliminary data.</text>
</comment>
<protein>
    <submittedName>
        <fullName evidence="1">Uncharacterized protein</fullName>
    </submittedName>
</protein>
<dbReference type="RefSeq" id="WP_151157890.1">
    <property type="nucleotide sequence ID" value="NZ_JACHIL010000007.1"/>
</dbReference>
<keyword evidence="2" id="KW-1185">Reference proteome</keyword>
<gene>
    <name evidence="1" type="ORF">HNQ68_003371</name>
</gene>
<sequence>MSDKGFERSDKMSVDYIRNARGMSEFILSRSYRGPGDTVEAAMHRAERSFGAPATWMHRLRYRNIKDMPVSAYGAILRAYTLAKETSQKAYEAEREQAHARNSKLIGLADLAVGADGQRAETTVPPLLVTHDEATTTPE</sequence>
<organism evidence="1 2">
    <name type="scientific">Pseudochrobactrum saccharolyticum</name>
    <dbReference type="NCBI Taxonomy" id="354352"/>
    <lineage>
        <taxon>Bacteria</taxon>
        <taxon>Pseudomonadati</taxon>
        <taxon>Pseudomonadota</taxon>
        <taxon>Alphaproteobacteria</taxon>
        <taxon>Hyphomicrobiales</taxon>
        <taxon>Brucellaceae</taxon>
        <taxon>Pseudochrobactrum</taxon>
    </lineage>
</organism>
<dbReference type="Proteomes" id="UP000531231">
    <property type="component" value="Unassembled WGS sequence"/>
</dbReference>
<dbReference type="AlphaFoldDB" id="A0A7W8ALY0"/>
<accession>A0A7W8ALY0</accession>
<proteinExistence type="predicted"/>
<evidence type="ECO:0000313" key="1">
    <source>
        <dbReference type="EMBL" id="MBB5092808.1"/>
    </source>
</evidence>